<dbReference type="NCBIfam" id="TIGR04354">
    <property type="entry name" value="amphi-Trp"/>
    <property type="match status" value="1"/>
</dbReference>
<reference evidence="3" key="1">
    <citation type="submission" date="2017-09" db="EMBL/GenBank/DDBJ databases">
        <authorList>
            <person name="Regsiter A."/>
            <person name="William W."/>
        </authorList>
    </citation>
    <scope>NUCLEOTIDE SEQUENCE [LARGE SCALE GENOMIC DNA]</scope>
    <source>
        <strain evidence="3">500-1</strain>
    </source>
</reference>
<dbReference type="InterPro" id="IPR027598">
    <property type="entry name" value="Amphi-Trp_dom"/>
</dbReference>
<evidence type="ECO:0000313" key="3">
    <source>
        <dbReference type="Proteomes" id="UP000219215"/>
    </source>
</evidence>
<evidence type="ECO:0000313" key="2">
    <source>
        <dbReference type="EMBL" id="SOB59027.1"/>
    </source>
</evidence>
<gene>
    <name evidence="2" type="ORF">DPRO_2123</name>
</gene>
<dbReference type="RefSeq" id="WP_097011963.1">
    <property type="nucleotide sequence ID" value="NZ_LT907975.1"/>
</dbReference>
<protein>
    <recommendedName>
        <fullName evidence="1">Amphi-Trp domain-containing protein</fullName>
    </recommendedName>
</protein>
<dbReference type="AlphaFoldDB" id="A0A2C8FAH1"/>
<dbReference type="EMBL" id="LT907975">
    <property type="protein sequence ID" value="SOB59027.1"/>
    <property type="molecule type" value="Genomic_DNA"/>
</dbReference>
<feature type="domain" description="Amphi-Trp" evidence="1">
    <location>
        <begin position="1"/>
        <end position="90"/>
    </location>
</feature>
<dbReference type="KEGG" id="pprf:DPRO_2123"/>
<organism evidence="2 3">
    <name type="scientific">Pseudodesulfovibrio profundus</name>
    <dbReference type="NCBI Taxonomy" id="57320"/>
    <lineage>
        <taxon>Bacteria</taxon>
        <taxon>Pseudomonadati</taxon>
        <taxon>Thermodesulfobacteriota</taxon>
        <taxon>Desulfovibrionia</taxon>
        <taxon>Desulfovibrionales</taxon>
        <taxon>Desulfovibrionaceae</taxon>
    </lineage>
</organism>
<evidence type="ECO:0000259" key="1">
    <source>
        <dbReference type="Pfam" id="PF20068"/>
    </source>
</evidence>
<proteinExistence type="predicted"/>
<dbReference type="Proteomes" id="UP000219215">
    <property type="component" value="Chromosome DPRO"/>
</dbReference>
<sequence length="91" mass="10073">MGRETILFKSEEKKSATEVAQALRLVADKIEEGSITLSQGGESLVLHLPSTMSFEIKAEEEEGRTKTKRSLEFELEWTLGEEEENGGATIS</sequence>
<name>A0A2C8FAH1_9BACT</name>
<accession>A0A2C8FAH1</accession>
<keyword evidence="3" id="KW-1185">Reference proteome</keyword>
<dbReference type="Pfam" id="PF20068">
    <property type="entry name" value="Amphi-Trp"/>
    <property type="match status" value="1"/>
</dbReference>
<dbReference type="OrthoDB" id="5471810at2"/>